<organism evidence="1 2">
    <name type="scientific">Dactylonectria macrodidyma</name>
    <dbReference type="NCBI Taxonomy" id="307937"/>
    <lineage>
        <taxon>Eukaryota</taxon>
        <taxon>Fungi</taxon>
        <taxon>Dikarya</taxon>
        <taxon>Ascomycota</taxon>
        <taxon>Pezizomycotina</taxon>
        <taxon>Sordariomycetes</taxon>
        <taxon>Hypocreomycetidae</taxon>
        <taxon>Hypocreales</taxon>
        <taxon>Nectriaceae</taxon>
        <taxon>Dactylonectria</taxon>
    </lineage>
</organism>
<evidence type="ECO:0000313" key="1">
    <source>
        <dbReference type="EMBL" id="KAH7114607.1"/>
    </source>
</evidence>
<evidence type="ECO:0000313" key="2">
    <source>
        <dbReference type="Proteomes" id="UP000738349"/>
    </source>
</evidence>
<comment type="caution">
    <text evidence="1">The sequence shown here is derived from an EMBL/GenBank/DDBJ whole genome shotgun (WGS) entry which is preliminary data.</text>
</comment>
<accession>A0A9P9D8X1</accession>
<protein>
    <submittedName>
        <fullName evidence="1">Uncharacterized protein</fullName>
    </submittedName>
</protein>
<gene>
    <name evidence="1" type="ORF">EDB81DRAFT_893068</name>
</gene>
<dbReference type="Proteomes" id="UP000738349">
    <property type="component" value="Unassembled WGS sequence"/>
</dbReference>
<proteinExistence type="predicted"/>
<sequence length="102" mass="10856">MSVPLRIILVLPAGTAQRTVTRVGQSLLDPDEAWHSAAQLAAQQLRACVATDRGPAAALAHAPALTRLSESAEPTLEERKVAALEAIAEAARLWTQLNKPNE</sequence>
<name>A0A9P9D8X1_9HYPO</name>
<dbReference type="EMBL" id="JAGMUV010000032">
    <property type="protein sequence ID" value="KAH7114607.1"/>
    <property type="molecule type" value="Genomic_DNA"/>
</dbReference>
<reference evidence="1" key="1">
    <citation type="journal article" date="2021" name="Nat. Commun.">
        <title>Genetic determinants of endophytism in the Arabidopsis root mycobiome.</title>
        <authorList>
            <person name="Mesny F."/>
            <person name="Miyauchi S."/>
            <person name="Thiergart T."/>
            <person name="Pickel B."/>
            <person name="Atanasova L."/>
            <person name="Karlsson M."/>
            <person name="Huettel B."/>
            <person name="Barry K.W."/>
            <person name="Haridas S."/>
            <person name="Chen C."/>
            <person name="Bauer D."/>
            <person name="Andreopoulos W."/>
            <person name="Pangilinan J."/>
            <person name="LaButti K."/>
            <person name="Riley R."/>
            <person name="Lipzen A."/>
            <person name="Clum A."/>
            <person name="Drula E."/>
            <person name="Henrissat B."/>
            <person name="Kohler A."/>
            <person name="Grigoriev I.V."/>
            <person name="Martin F.M."/>
            <person name="Hacquard S."/>
        </authorList>
    </citation>
    <scope>NUCLEOTIDE SEQUENCE</scope>
    <source>
        <strain evidence="1">MPI-CAGE-AT-0147</strain>
    </source>
</reference>
<keyword evidence="2" id="KW-1185">Reference proteome</keyword>
<dbReference type="AlphaFoldDB" id="A0A9P9D8X1"/>